<dbReference type="Proteomes" id="UP000295515">
    <property type="component" value="Unassembled WGS sequence"/>
</dbReference>
<protein>
    <submittedName>
        <fullName evidence="1">Uncharacterized protein</fullName>
    </submittedName>
</protein>
<reference evidence="1 2" key="1">
    <citation type="submission" date="2019-03" db="EMBL/GenBank/DDBJ databases">
        <title>Genomic Encyclopedia of Type Strains, Phase IV (KMG-IV): sequencing the most valuable type-strain genomes for metagenomic binning, comparative biology and taxonomic classification.</title>
        <authorList>
            <person name="Goeker M."/>
        </authorList>
    </citation>
    <scope>NUCLEOTIDE SEQUENCE [LARGE SCALE GENOMIC DNA]</scope>
    <source>
        <strain evidence="1 2">DSM 29487</strain>
    </source>
</reference>
<organism evidence="1 2">
    <name type="scientific">Longibaculum muris</name>
    <dbReference type="NCBI Taxonomy" id="1796628"/>
    <lineage>
        <taxon>Bacteria</taxon>
        <taxon>Bacillati</taxon>
        <taxon>Bacillota</taxon>
        <taxon>Erysipelotrichia</taxon>
        <taxon>Erysipelotrichales</taxon>
        <taxon>Coprobacillaceae</taxon>
        <taxon>Longibaculum</taxon>
    </lineage>
</organism>
<evidence type="ECO:0000313" key="2">
    <source>
        <dbReference type="Proteomes" id="UP000295515"/>
    </source>
</evidence>
<dbReference type="RefSeq" id="WP_066446839.1">
    <property type="nucleotide sequence ID" value="NZ_JANKBF010000004.1"/>
</dbReference>
<proteinExistence type="predicted"/>
<evidence type="ECO:0000313" key="1">
    <source>
        <dbReference type="EMBL" id="TCW00749.1"/>
    </source>
</evidence>
<name>A0A4R3Z495_9FIRM</name>
<gene>
    <name evidence="1" type="ORF">EDD60_10689</name>
</gene>
<dbReference type="EMBL" id="SMCQ01000006">
    <property type="protein sequence ID" value="TCW00749.1"/>
    <property type="molecule type" value="Genomic_DNA"/>
</dbReference>
<comment type="caution">
    <text evidence="1">The sequence shown here is derived from an EMBL/GenBank/DDBJ whole genome shotgun (WGS) entry which is preliminary data.</text>
</comment>
<dbReference type="AlphaFoldDB" id="A0A4R3Z495"/>
<keyword evidence="2" id="KW-1185">Reference proteome</keyword>
<accession>A0A4R3Z495</accession>
<dbReference type="GeneID" id="98915050"/>
<sequence length="88" mass="10171">MFKTNTTSADYFEITRRAYFEQYAKPDVSSIKVGEQITTITVEAGTIDDFFVNVKSKETYSSIIKCDLGLLKMFQIIQCITIQNKKRR</sequence>